<organism evidence="2 3">
    <name type="scientific">Methylocystis borbori</name>
    <dbReference type="NCBI Taxonomy" id="3118750"/>
    <lineage>
        <taxon>Bacteria</taxon>
        <taxon>Pseudomonadati</taxon>
        <taxon>Pseudomonadota</taxon>
        <taxon>Alphaproteobacteria</taxon>
        <taxon>Hyphomicrobiales</taxon>
        <taxon>Methylocystaceae</taxon>
        <taxon>Methylocystis</taxon>
    </lineage>
</organism>
<dbReference type="EMBL" id="JAZHYN010000079">
    <property type="protein sequence ID" value="MEF3368081.1"/>
    <property type="molecule type" value="Genomic_DNA"/>
</dbReference>
<keyword evidence="3" id="KW-1185">Reference proteome</keyword>
<feature type="region of interest" description="Disordered" evidence="1">
    <location>
        <begin position="26"/>
        <end position="62"/>
    </location>
</feature>
<gene>
    <name evidence="2" type="ORF">V3H18_16220</name>
</gene>
<evidence type="ECO:0000256" key="1">
    <source>
        <dbReference type="SAM" id="MobiDB-lite"/>
    </source>
</evidence>
<sequence>MTDISDDKELMAEFAEFKELLRRDLGAAAPPPEAPVVSAIDPEPAATQKASPAPQPPRAEEA</sequence>
<feature type="compositionally biased region" description="Pro residues" evidence="1">
    <location>
        <begin position="53"/>
        <end position="62"/>
    </location>
</feature>
<evidence type="ECO:0000313" key="2">
    <source>
        <dbReference type="EMBL" id="MEF3368081.1"/>
    </source>
</evidence>
<proteinExistence type="predicted"/>
<comment type="caution">
    <text evidence="2">The sequence shown here is derived from an EMBL/GenBank/DDBJ whole genome shotgun (WGS) entry which is preliminary data.</text>
</comment>
<evidence type="ECO:0000313" key="3">
    <source>
        <dbReference type="Proteomes" id="UP001350748"/>
    </source>
</evidence>
<feature type="non-terminal residue" evidence="2">
    <location>
        <position position="62"/>
    </location>
</feature>
<name>A0ABU7XNK8_9HYPH</name>
<dbReference type="Proteomes" id="UP001350748">
    <property type="component" value="Unassembled WGS sequence"/>
</dbReference>
<accession>A0ABU7XNK8</accession>
<protein>
    <submittedName>
        <fullName evidence="2">Uncharacterized protein</fullName>
    </submittedName>
</protein>
<reference evidence="2 3" key="1">
    <citation type="submission" date="2024-02" db="EMBL/GenBank/DDBJ databases">
        <authorList>
            <person name="Grouzdev D."/>
        </authorList>
    </citation>
    <scope>NUCLEOTIDE SEQUENCE [LARGE SCALE GENOMIC DNA]</scope>
    <source>
        <strain evidence="2 3">9N</strain>
    </source>
</reference>